<evidence type="ECO:0000313" key="4">
    <source>
        <dbReference type="EMBL" id="MCU6793987.1"/>
    </source>
</evidence>
<dbReference type="InterPro" id="IPR001155">
    <property type="entry name" value="OxRdtase_FMN_N"/>
</dbReference>
<proteinExistence type="predicted"/>
<dbReference type="Proteomes" id="UP001652445">
    <property type="component" value="Unassembled WGS sequence"/>
</dbReference>
<feature type="domain" description="NADH:flavin oxidoreductase/NADH oxidase N-terminal" evidence="3">
    <location>
        <begin position="8"/>
        <end position="340"/>
    </location>
</feature>
<gene>
    <name evidence="4" type="ORF">OB236_17935</name>
</gene>
<sequence length="375" mass="41155">MNNNYKSIFEPFELPSGVQLKNRVIMAPMALSASKSNGAVTEEELAYYIQRAQGVGAVITSSALVSQNGKLLENGFGIDNDDLLPGLKTLANTIHEQGSKAFVQLYHGGRISNPALLSGGQSLSASAVAAEREGSATPKAMTEEEIEIAIDEFANATRRVIEAGFDGVEIHGANGFLIQQFFSPHSNRRKDKWGGTLEKRMKFPLEIIKRVKKVAAKHAKSPFVVGYRISPEERENPGITMEDTLQFVDVLALQNLDYIHLSVDHFWGEPRREGSSSTKSRVVMVQERVGNRVPVIGVGGLSTPDDVVKALDTGIPLVTMGHALIMEPKWVEKVQSGQEREIRTTLPRTAQKELVLPDNLWGMITNIPGWFPVVD</sequence>
<name>A0ABT2UHA0_9BACL</name>
<dbReference type="Gene3D" id="3.20.20.70">
    <property type="entry name" value="Aldolase class I"/>
    <property type="match status" value="1"/>
</dbReference>
<dbReference type="PANTHER" id="PTHR43656:SF2">
    <property type="entry name" value="BINDING OXIDOREDUCTASE, PUTATIVE (AFU_ORTHOLOGUE AFUA_2G08260)-RELATED"/>
    <property type="match status" value="1"/>
</dbReference>
<keyword evidence="5" id="KW-1185">Reference proteome</keyword>
<dbReference type="InterPro" id="IPR051799">
    <property type="entry name" value="NADH_flavin_oxidoreductase"/>
</dbReference>
<comment type="caution">
    <text evidence="4">The sequence shown here is derived from an EMBL/GenBank/DDBJ whole genome shotgun (WGS) entry which is preliminary data.</text>
</comment>
<evidence type="ECO:0000256" key="2">
    <source>
        <dbReference type="ARBA" id="ARBA00023002"/>
    </source>
</evidence>
<dbReference type="CDD" id="cd04735">
    <property type="entry name" value="OYE_like_4_FMN"/>
    <property type="match status" value="1"/>
</dbReference>
<dbReference type="PANTHER" id="PTHR43656">
    <property type="entry name" value="BINDING OXIDOREDUCTASE, PUTATIVE (AFU_ORTHOLOGUE AFUA_2G08260)-RELATED"/>
    <property type="match status" value="1"/>
</dbReference>
<protein>
    <submittedName>
        <fullName evidence="4">NADH-dependent flavin oxidoreductase</fullName>
    </submittedName>
</protein>
<evidence type="ECO:0000259" key="3">
    <source>
        <dbReference type="Pfam" id="PF00724"/>
    </source>
</evidence>
<dbReference type="InterPro" id="IPR013785">
    <property type="entry name" value="Aldolase_TIM"/>
</dbReference>
<evidence type="ECO:0000256" key="1">
    <source>
        <dbReference type="ARBA" id="ARBA00022630"/>
    </source>
</evidence>
<reference evidence="4 5" key="1">
    <citation type="submission" date="2022-09" db="EMBL/GenBank/DDBJ databases">
        <authorList>
            <person name="Han X.L."/>
            <person name="Wang Q."/>
            <person name="Lu T."/>
        </authorList>
    </citation>
    <scope>NUCLEOTIDE SEQUENCE [LARGE SCALE GENOMIC DNA]</scope>
    <source>
        <strain evidence="4 5">WQ 127069</strain>
    </source>
</reference>
<dbReference type="EMBL" id="JAOQIO010000074">
    <property type="protein sequence ID" value="MCU6793987.1"/>
    <property type="molecule type" value="Genomic_DNA"/>
</dbReference>
<organism evidence="4 5">
    <name type="scientific">Paenibacillus baimaensis</name>
    <dbReference type="NCBI Taxonomy" id="2982185"/>
    <lineage>
        <taxon>Bacteria</taxon>
        <taxon>Bacillati</taxon>
        <taxon>Bacillota</taxon>
        <taxon>Bacilli</taxon>
        <taxon>Bacillales</taxon>
        <taxon>Paenibacillaceae</taxon>
        <taxon>Paenibacillus</taxon>
    </lineage>
</organism>
<keyword evidence="2" id="KW-0560">Oxidoreductase</keyword>
<evidence type="ECO:0000313" key="5">
    <source>
        <dbReference type="Proteomes" id="UP001652445"/>
    </source>
</evidence>
<dbReference type="SUPFAM" id="SSF51395">
    <property type="entry name" value="FMN-linked oxidoreductases"/>
    <property type="match status" value="1"/>
</dbReference>
<accession>A0ABT2UHA0</accession>
<dbReference type="Pfam" id="PF00724">
    <property type="entry name" value="Oxidored_FMN"/>
    <property type="match status" value="1"/>
</dbReference>
<dbReference type="RefSeq" id="WP_262685216.1">
    <property type="nucleotide sequence ID" value="NZ_JAOQIO010000074.1"/>
</dbReference>
<keyword evidence="1" id="KW-0285">Flavoprotein</keyword>